<keyword evidence="3" id="KW-1185">Reference proteome</keyword>
<evidence type="ECO:0000259" key="1">
    <source>
        <dbReference type="Pfam" id="PF13468"/>
    </source>
</evidence>
<name>A0A0A1MEY6_9BACI</name>
<dbReference type="Pfam" id="PF13468">
    <property type="entry name" value="Glyoxalase_3"/>
    <property type="match status" value="1"/>
</dbReference>
<evidence type="ECO:0000313" key="2">
    <source>
        <dbReference type="EMBL" id="CEI81663.1"/>
    </source>
</evidence>
<evidence type="ECO:0000313" key="3">
    <source>
        <dbReference type="Proteomes" id="UP000040453"/>
    </source>
</evidence>
<dbReference type="Gene3D" id="3.10.180.10">
    <property type="entry name" value="2,3-Dihydroxybiphenyl 1,2-Dioxygenase, domain 1"/>
    <property type="match status" value="1"/>
</dbReference>
<accession>A0A0A1MEY6</accession>
<dbReference type="STRING" id="545501.BN997_01498"/>
<feature type="domain" description="Glyoxalase-like" evidence="1">
    <location>
        <begin position="5"/>
        <end position="194"/>
    </location>
</feature>
<organism evidence="2 3">
    <name type="scientific">Oceanobacillus oncorhynchi</name>
    <dbReference type="NCBI Taxonomy" id="545501"/>
    <lineage>
        <taxon>Bacteria</taxon>
        <taxon>Bacillati</taxon>
        <taxon>Bacillota</taxon>
        <taxon>Bacilli</taxon>
        <taxon>Bacillales</taxon>
        <taxon>Bacillaceae</taxon>
        <taxon>Oceanobacillus</taxon>
    </lineage>
</organism>
<dbReference type="InterPro" id="IPR029068">
    <property type="entry name" value="Glyas_Bleomycin-R_OHBP_Dase"/>
</dbReference>
<dbReference type="OrthoDB" id="9111355at2"/>
<reference evidence="2 3" key="1">
    <citation type="submission" date="2014-11" db="EMBL/GenBank/DDBJ databases">
        <authorList>
            <person name="Urmite Genomes Urmite Genomes"/>
        </authorList>
    </citation>
    <scope>NUCLEOTIDE SEQUENCE [LARGE SCALE GENOMIC DNA]</scope>
    <source>
        <strain evidence="2 3">Oc5</strain>
    </source>
</reference>
<proteinExistence type="predicted"/>
<dbReference type="InterPro" id="IPR025870">
    <property type="entry name" value="Glyoxalase-like_dom"/>
</dbReference>
<dbReference type="Proteomes" id="UP000040453">
    <property type="component" value="Unassembled WGS sequence"/>
</dbReference>
<dbReference type="PANTHER" id="PTHR40265">
    <property type="entry name" value="BLL2707 PROTEIN"/>
    <property type="match status" value="1"/>
</dbReference>
<dbReference type="SUPFAM" id="SSF54593">
    <property type="entry name" value="Glyoxalase/Bleomycin resistance protein/Dihydroxybiphenyl dioxygenase"/>
    <property type="match status" value="2"/>
</dbReference>
<dbReference type="AlphaFoldDB" id="A0A0A1MEY6"/>
<sequence length="268" mass="30236">MHFQFDHLVHFVDSPEEAKEALKKLGLHAVDGGKHDNGGTYNALSHFDLSYIELIGVFDKQLADQPAEKYSLRDTFQKDDYASGLSRIALRSRNLEEEAKRFKSLGLEVIGPVPLGRKRPDGSMIHWKLLFAGNPEEKLSLPFFIEWEETDEERRETLKKQGTIAAHQKGNLSLESVGFAVKDAKAVIEKWETYLGLEQGESFFDEGLSATGHRLKLPGGDILFYEPEGEGIVSDTLKKRDEKPFIVTISGGNRQEQIKVKNAIYRFA</sequence>
<protein>
    <recommendedName>
        <fullName evidence="1">Glyoxalase-like domain-containing protein</fullName>
    </recommendedName>
</protein>
<gene>
    <name evidence="2" type="ORF">BN997_01498</name>
</gene>
<dbReference type="RefSeq" id="WP_042530946.1">
    <property type="nucleotide sequence ID" value="NZ_CAXOIH010000028.1"/>
</dbReference>
<dbReference type="PANTHER" id="PTHR40265:SF1">
    <property type="entry name" value="GLYOXALASE-LIKE DOMAIN-CONTAINING PROTEIN"/>
    <property type="match status" value="1"/>
</dbReference>
<dbReference type="EMBL" id="CDGG01000001">
    <property type="protein sequence ID" value="CEI81663.1"/>
    <property type="molecule type" value="Genomic_DNA"/>
</dbReference>